<dbReference type="RefSeq" id="WP_183441017.1">
    <property type="nucleotide sequence ID" value="NZ_JACHXD010000005.1"/>
</dbReference>
<keyword evidence="3" id="KW-1185">Reference proteome</keyword>
<sequence>MFKKLAFFLFACAAGSSYAVSSSQAFAQTECRQQCLFDRYDCVNQEPRPSNCFAEYSRCIAHCSAIGQ</sequence>
<keyword evidence="1" id="KW-0732">Signal</keyword>
<evidence type="ECO:0000313" key="3">
    <source>
        <dbReference type="Proteomes" id="UP000541535"/>
    </source>
</evidence>
<evidence type="ECO:0000313" key="2">
    <source>
        <dbReference type="EMBL" id="MBB3119168.1"/>
    </source>
</evidence>
<dbReference type="EMBL" id="JACHXD010000005">
    <property type="protein sequence ID" value="MBB3119168.1"/>
    <property type="molecule type" value="Genomic_DNA"/>
</dbReference>
<dbReference type="Proteomes" id="UP000541535">
    <property type="component" value="Unassembled WGS sequence"/>
</dbReference>
<evidence type="ECO:0008006" key="4">
    <source>
        <dbReference type="Google" id="ProtNLM"/>
    </source>
</evidence>
<reference evidence="2 3" key="1">
    <citation type="submission" date="2020-08" db="EMBL/GenBank/DDBJ databases">
        <title>Genomic Encyclopedia of Type Strains, Phase III (KMG-III): the genomes of soil and plant-associated and newly described type strains.</title>
        <authorList>
            <person name="Whitman W."/>
        </authorList>
    </citation>
    <scope>NUCLEOTIDE SEQUENCE [LARGE SCALE GENOMIC DNA]</scope>
    <source>
        <strain evidence="2 3">CECT 8897</strain>
    </source>
</reference>
<name>A0A7W5FUH6_9BURK</name>
<feature type="signal peptide" evidence="1">
    <location>
        <begin position="1"/>
        <end position="19"/>
    </location>
</feature>
<protein>
    <recommendedName>
        <fullName evidence="4">Kazal-like domain-containing protein</fullName>
    </recommendedName>
</protein>
<organism evidence="2 3">
    <name type="scientific">Pseudoduganella violacea</name>
    <dbReference type="NCBI Taxonomy" id="1715466"/>
    <lineage>
        <taxon>Bacteria</taxon>
        <taxon>Pseudomonadati</taxon>
        <taxon>Pseudomonadota</taxon>
        <taxon>Betaproteobacteria</taxon>
        <taxon>Burkholderiales</taxon>
        <taxon>Oxalobacteraceae</taxon>
        <taxon>Telluria group</taxon>
        <taxon>Pseudoduganella</taxon>
    </lineage>
</organism>
<gene>
    <name evidence="2" type="ORF">FHS03_002219</name>
</gene>
<feature type="chain" id="PRO_5031306525" description="Kazal-like domain-containing protein" evidence="1">
    <location>
        <begin position="20"/>
        <end position="68"/>
    </location>
</feature>
<proteinExistence type="predicted"/>
<evidence type="ECO:0000256" key="1">
    <source>
        <dbReference type="SAM" id="SignalP"/>
    </source>
</evidence>
<dbReference type="AlphaFoldDB" id="A0A7W5FUH6"/>
<accession>A0A7W5FUH6</accession>
<comment type="caution">
    <text evidence="2">The sequence shown here is derived from an EMBL/GenBank/DDBJ whole genome shotgun (WGS) entry which is preliminary data.</text>
</comment>